<gene>
    <name evidence="1" type="ORF">GCM10023313_03640</name>
</gene>
<dbReference type="EMBL" id="BAABJI010000001">
    <property type="protein sequence ID" value="GAA4904326.1"/>
    <property type="molecule type" value="Genomic_DNA"/>
</dbReference>
<proteinExistence type="predicted"/>
<comment type="caution">
    <text evidence="1">The sequence shown here is derived from an EMBL/GenBank/DDBJ whole genome shotgun (WGS) entry which is preliminary data.</text>
</comment>
<reference evidence="2" key="1">
    <citation type="journal article" date="2019" name="Int. J. Syst. Evol. Microbiol.">
        <title>The Global Catalogue of Microorganisms (GCM) 10K type strain sequencing project: providing services to taxonomists for standard genome sequencing and annotation.</title>
        <authorList>
            <consortium name="The Broad Institute Genomics Platform"/>
            <consortium name="The Broad Institute Genome Sequencing Center for Infectious Disease"/>
            <person name="Wu L."/>
            <person name="Ma J."/>
        </authorList>
    </citation>
    <scope>NUCLEOTIDE SEQUENCE [LARGE SCALE GENOMIC DNA]</scope>
    <source>
        <strain evidence="2">JCM 18283</strain>
    </source>
</reference>
<organism evidence="1 2">
    <name type="scientific">Mucilaginibacter defluvii</name>
    <dbReference type="NCBI Taxonomy" id="1196019"/>
    <lineage>
        <taxon>Bacteria</taxon>
        <taxon>Pseudomonadati</taxon>
        <taxon>Bacteroidota</taxon>
        <taxon>Sphingobacteriia</taxon>
        <taxon>Sphingobacteriales</taxon>
        <taxon>Sphingobacteriaceae</taxon>
        <taxon>Mucilaginibacter</taxon>
    </lineage>
</organism>
<evidence type="ECO:0000313" key="2">
    <source>
        <dbReference type="Proteomes" id="UP001501436"/>
    </source>
</evidence>
<evidence type="ECO:0008006" key="3">
    <source>
        <dbReference type="Google" id="ProtNLM"/>
    </source>
</evidence>
<accession>A0ABP9FKG7</accession>
<keyword evidence="2" id="KW-1185">Reference proteome</keyword>
<name>A0ABP9FKG7_9SPHI</name>
<dbReference type="Proteomes" id="UP001501436">
    <property type="component" value="Unassembled WGS sequence"/>
</dbReference>
<evidence type="ECO:0000313" key="1">
    <source>
        <dbReference type="EMBL" id="GAA4904326.1"/>
    </source>
</evidence>
<protein>
    <recommendedName>
        <fullName evidence="3">DUF839 domain-containing protein</fullName>
    </recommendedName>
</protein>
<sequence length="513" mass="55929">MVDLVLAQTELLHMNNFLLNRKALSIAVALFVSSAVVFTACTKDKNDDGEVPTPTPTAPIELKDFSVNPSLIKTMSGFEDLKITTLISSDDVLAESPSFIFGAQPDGAGILKNPAGEGFIMINNHEILQSVSRVYLDKNFKPVKGEYIVDSDGGMTRLCSATMATPEEHGFAKPTFLTAGESGAESMIHAIDPLAAADKKNNQRTVAALGRWSAENAVPLPKGSFTGKTVIMIGEDEGDGQLAMYVSNTQGDLQNGKLYVMKRTNNDPVETNMSKGQAYDVEFVELDNVKSSTGAQLQQQTIDKKALMLARVEDIDYRKGSDANGREIYFTATGVSQGDKLTPVSGKTMWGRVYKLVLDANNPLKGKLEVAVDGADDPGNSIVNPDNLCVTENYVYIQEDGDSFYKNNNHDGTIWQFAMANKSLKAMLQMNHRRTDATFNTKYNPSNNLQLSTWEYGAMYDISNLTGIPNTFVVNIHPHTWTSDKYKNSDGGTTRLTNNSEGGQVVIVRGVAK</sequence>